<evidence type="ECO:0000313" key="2">
    <source>
        <dbReference type="EMBL" id="MBC3766161.1"/>
    </source>
</evidence>
<gene>
    <name evidence="2" type="ORF">H8B19_09735</name>
</gene>
<dbReference type="Proteomes" id="UP000601768">
    <property type="component" value="Unassembled WGS sequence"/>
</dbReference>
<evidence type="ECO:0000313" key="3">
    <source>
        <dbReference type="Proteomes" id="UP000601768"/>
    </source>
</evidence>
<proteinExistence type="predicted"/>
<feature type="transmembrane region" description="Helical" evidence="1">
    <location>
        <begin position="21"/>
        <end position="41"/>
    </location>
</feature>
<reference evidence="2" key="1">
    <citation type="journal article" date="2018" name="Int. J. Syst. Evol. Microbiol.">
        <title>Neptunicella marina gen. nov., sp. nov., isolated from surface seawater.</title>
        <authorList>
            <person name="Liu X."/>
            <person name="Lai Q."/>
            <person name="Du Y."/>
            <person name="Zhang X."/>
            <person name="Liu Z."/>
            <person name="Sun F."/>
            <person name="Shao Z."/>
        </authorList>
    </citation>
    <scope>NUCLEOTIDE SEQUENCE</scope>
    <source>
        <strain evidence="2">S27-2</strain>
    </source>
</reference>
<organism evidence="2 3">
    <name type="scientific">Neptunicella marina</name>
    <dbReference type="NCBI Taxonomy" id="2125989"/>
    <lineage>
        <taxon>Bacteria</taxon>
        <taxon>Pseudomonadati</taxon>
        <taxon>Pseudomonadota</taxon>
        <taxon>Gammaproteobacteria</taxon>
        <taxon>Alteromonadales</taxon>
        <taxon>Alteromonadaceae</taxon>
        <taxon>Neptunicella</taxon>
    </lineage>
</organism>
<dbReference type="RefSeq" id="WP_186506632.1">
    <property type="nucleotide sequence ID" value="NZ_JACNEP010000006.1"/>
</dbReference>
<feature type="transmembrane region" description="Helical" evidence="1">
    <location>
        <begin position="163"/>
        <end position="184"/>
    </location>
</feature>
<feature type="transmembrane region" description="Helical" evidence="1">
    <location>
        <begin position="119"/>
        <end position="142"/>
    </location>
</feature>
<name>A0A8J6M4N1_9ALTE</name>
<evidence type="ECO:0000256" key="1">
    <source>
        <dbReference type="SAM" id="Phobius"/>
    </source>
</evidence>
<comment type="caution">
    <text evidence="2">The sequence shown here is derived from an EMBL/GenBank/DDBJ whole genome shotgun (WGS) entry which is preliminary data.</text>
</comment>
<keyword evidence="1" id="KW-0812">Transmembrane</keyword>
<dbReference type="EMBL" id="JACNEP010000006">
    <property type="protein sequence ID" value="MBC3766161.1"/>
    <property type="molecule type" value="Genomic_DNA"/>
</dbReference>
<protein>
    <submittedName>
        <fullName evidence="2">Uncharacterized protein</fullName>
    </submittedName>
</protein>
<reference evidence="2" key="2">
    <citation type="submission" date="2020-08" db="EMBL/GenBank/DDBJ databases">
        <authorList>
            <person name="Lai Q."/>
        </authorList>
    </citation>
    <scope>NUCLEOTIDE SEQUENCE</scope>
    <source>
        <strain evidence="2">S27-2</strain>
    </source>
</reference>
<feature type="transmembrane region" description="Helical" evidence="1">
    <location>
        <begin position="47"/>
        <end position="71"/>
    </location>
</feature>
<accession>A0A8J6M4N1</accession>
<keyword evidence="1" id="KW-0472">Membrane</keyword>
<feature type="transmembrane region" description="Helical" evidence="1">
    <location>
        <begin position="92"/>
        <end position="113"/>
    </location>
</feature>
<feature type="transmembrane region" description="Helical" evidence="1">
    <location>
        <begin position="190"/>
        <end position="211"/>
    </location>
</feature>
<keyword evidence="3" id="KW-1185">Reference proteome</keyword>
<dbReference type="AlphaFoldDB" id="A0A8J6M4N1"/>
<sequence>MSFSSISLEAIQRVHTNRKRMVQALIFPFIALVVVDLLQGLEPKGAMAMALNILGMLINTLFAVTTHRIILIGDHAVPPFGLSRWTKRETSFLLHTLAFALIFMPFVLVGMFATSGFWVLIPGLICISWLAARLSLVFPAIAIEDENAGFKLAWELSRGKTGFMLAVVFLLPVISIVISYPLLILPGTDAIASMLGTIILVYEVAILSLAYESLSQKHSEHIINV</sequence>
<keyword evidence="1" id="KW-1133">Transmembrane helix</keyword>